<evidence type="ECO:0000256" key="3">
    <source>
        <dbReference type="ARBA" id="ARBA00023004"/>
    </source>
</evidence>
<keyword evidence="3" id="KW-0408">Iron</keyword>
<keyword evidence="4" id="KW-1133">Transmembrane helix</keyword>
<evidence type="ECO:0000313" key="6">
    <source>
        <dbReference type="Proteomes" id="UP000324897"/>
    </source>
</evidence>
<dbReference type="SUPFAM" id="SSF48264">
    <property type="entry name" value="Cytochrome P450"/>
    <property type="match status" value="1"/>
</dbReference>
<dbReference type="InterPro" id="IPR001128">
    <property type="entry name" value="Cyt_P450"/>
</dbReference>
<evidence type="ECO:0000256" key="4">
    <source>
        <dbReference type="SAM" id="Phobius"/>
    </source>
</evidence>
<comment type="similarity">
    <text evidence="1">Belongs to the cytochrome P450 family.</text>
</comment>
<dbReference type="OrthoDB" id="690449at2759"/>
<dbReference type="Gene3D" id="1.10.630.10">
    <property type="entry name" value="Cytochrome P450"/>
    <property type="match status" value="1"/>
</dbReference>
<reference evidence="5 6" key="1">
    <citation type="journal article" date="2019" name="Sci. Rep.">
        <title>A high-quality genome of Eragrostis curvula grass provides insights into Poaceae evolution and supports new strategies to enhance forage quality.</title>
        <authorList>
            <person name="Carballo J."/>
            <person name="Santos B.A.C.M."/>
            <person name="Zappacosta D."/>
            <person name="Garbus I."/>
            <person name="Selva J.P."/>
            <person name="Gallo C.A."/>
            <person name="Diaz A."/>
            <person name="Albertini E."/>
            <person name="Caccamo M."/>
            <person name="Echenique V."/>
        </authorList>
    </citation>
    <scope>NUCLEOTIDE SEQUENCE [LARGE SCALE GENOMIC DNA]</scope>
    <source>
        <strain evidence="6">cv. Victoria</strain>
        <tissue evidence="5">Leaf</tissue>
    </source>
</reference>
<keyword evidence="4" id="KW-0812">Transmembrane</keyword>
<dbReference type="InterPro" id="IPR002401">
    <property type="entry name" value="Cyt_P450_E_grp-I"/>
</dbReference>
<dbReference type="AlphaFoldDB" id="A0A5J9UBW9"/>
<evidence type="ECO:0000313" key="5">
    <source>
        <dbReference type="EMBL" id="TVU20618.1"/>
    </source>
</evidence>
<accession>A0A5J9UBW9</accession>
<keyword evidence="2" id="KW-0479">Metal-binding</keyword>
<protein>
    <recommendedName>
        <fullName evidence="7">Cytochrome P450</fullName>
    </recommendedName>
</protein>
<dbReference type="GO" id="GO:0016705">
    <property type="term" value="F:oxidoreductase activity, acting on paired donors, with incorporation or reduction of molecular oxygen"/>
    <property type="evidence" value="ECO:0007669"/>
    <property type="project" value="InterPro"/>
</dbReference>
<comment type="caution">
    <text evidence="5">The sequence shown here is derived from an EMBL/GenBank/DDBJ whole genome shotgun (WGS) entry which is preliminary data.</text>
</comment>
<evidence type="ECO:0008006" key="7">
    <source>
        <dbReference type="Google" id="ProtNLM"/>
    </source>
</evidence>
<dbReference type="Pfam" id="PF00067">
    <property type="entry name" value="p450"/>
    <property type="match status" value="1"/>
</dbReference>
<keyword evidence="4" id="KW-0472">Membrane</keyword>
<keyword evidence="6" id="KW-1185">Reference proteome</keyword>
<proteinExistence type="inferred from homology"/>
<dbReference type="GO" id="GO:0004497">
    <property type="term" value="F:monooxygenase activity"/>
    <property type="evidence" value="ECO:0007669"/>
    <property type="project" value="InterPro"/>
</dbReference>
<dbReference type="PRINTS" id="PR00463">
    <property type="entry name" value="EP450I"/>
</dbReference>
<feature type="non-terminal residue" evidence="5">
    <location>
        <position position="1"/>
    </location>
</feature>
<dbReference type="PANTHER" id="PTHR47955">
    <property type="entry name" value="CYTOCHROME P450 FAMILY 71 PROTEIN"/>
    <property type="match status" value="1"/>
</dbReference>
<dbReference type="EMBL" id="RWGY01000029">
    <property type="protein sequence ID" value="TVU20618.1"/>
    <property type="molecule type" value="Genomic_DNA"/>
</dbReference>
<dbReference type="Proteomes" id="UP000324897">
    <property type="component" value="Chromosome 7"/>
</dbReference>
<dbReference type="Gramene" id="TVU20618">
    <property type="protein sequence ID" value="TVU20618"/>
    <property type="gene ID" value="EJB05_36833"/>
</dbReference>
<dbReference type="PANTHER" id="PTHR47955:SF15">
    <property type="entry name" value="CYTOCHROME P450 71A2-LIKE"/>
    <property type="match status" value="1"/>
</dbReference>
<organism evidence="5 6">
    <name type="scientific">Eragrostis curvula</name>
    <name type="common">weeping love grass</name>
    <dbReference type="NCBI Taxonomy" id="38414"/>
    <lineage>
        <taxon>Eukaryota</taxon>
        <taxon>Viridiplantae</taxon>
        <taxon>Streptophyta</taxon>
        <taxon>Embryophyta</taxon>
        <taxon>Tracheophyta</taxon>
        <taxon>Spermatophyta</taxon>
        <taxon>Magnoliopsida</taxon>
        <taxon>Liliopsida</taxon>
        <taxon>Poales</taxon>
        <taxon>Poaceae</taxon>
        <taxon>PACMAD clade</taxon>
        <taxon>Chloridoideae</taxon>
        <taxon>Eragrostideae</taxon>
        <taxon>Eragrostidinae</taxon>
        <taxon>Eragrostis</taxon>
    </lineage>
</organism>
<feature type="transmembrane region" description="Helical" evidence="4">
    <location>
        <begin position="12"/>
        <end position="30"/>
    </location>
</feature>
<dbReference type="GO" id="GO:0005506">
    <property type="term" value="F:iron ion binding"/>
    <property type="evidence" value="ECO:0007669"/>
    <property type="project" value="InterPro"/>
</dbReference>
<name>A0A5J9UBW9_9POAL</name>
<sequence>MAGFQLDPNVALAVVLIVISSFIVIGRILWSGCNDDGGRALVLPSPPALPIIGNLHQLGGGHQHRKLQVLARRHGPLFLLRLGSVPTVVVSSASMAEAVLKTQDHVFCGRPQQYTARGILYNCRDVGFSPYGERWRQLRRIAVVHLLSAKRVDSFRAIRDEEVASLVSRIRHLAATDNKRRAINVSELVVSLTYAVISRAAFGKKLDGMEPGMVREMMQEVGHLLQTIAVSDVFPRLRWVDWATGLHARTKRMASQLDSLFEGALREHEKSSGNDDGGEAAGDLLDDLLSIVKEGGAGFNLERDDVKGLIFVSPHKNSSLSGGMYSHIVIKVPFMAKERRYII</sequence>
<dbReference type="GO" id="GO:0020037">
    <property type="term" value="F:heme binding"/>
    <property type="evidence" value="ECO:0007669"/>
    <property type="project" value="InterPro"/>
</dbReference>
<evidence type="ECO:0000256" key="1">
    <source>
        <dbReference type="ARBA" id="ARBA00010617"/>
    </source>
</evidence>
<gene>
    <name evidence="5" type="ORF">EJB05_36833</name>
</gene>
<dbReference type="InterPro" id="IPR036396">
    <property type="entry name" value="Cyt_P450_sf"/>
</dbReference>
<evidence type="ECO:0000256" key="2">
    <source>
        <dbReference type="ARBA" id="ARBA00022723"/>
    </source>
</evidence>